<reference evidence="2" key="1">
    <citation type="journal article" date="2023" name="Nat. Plants">
        <title>Single-cell RNA sequencing provides a high-resolution roadmap for understanding the multicellular compartmentation of specialized metabolism.</title>
        <authorList>
            <person name="Sun S."/>
            <person name="Shen X."/>
            <person name="Li Y."/>
            <person name="Li Y."/>
            <person name="Wang S."/>
            <person name="Li R."/>
            <person name="Zhang H."/>
            <person name="Shen G."/>
            <person name="Guo B."/>
            <person name="Wei J."/>
            <person name="Xu J."/>
            <person name="St-Pierre B."/>
            <person name="Chen S."/>
            <person name="Sun C."/>
        </authorList>
    </citation>
    <scope>NUCLEOTIDE SEQUENCE [LARGE SCALE GENOMIC DNA]</scope>
</reference>
<evidence type="ECO:0000313" key="2">
    <source>
        <dbReference type="Proteomes" id="UP001060085"/>
    </source>
</evidence>
<sequence>MSLWSSTVHLNSFYRLSLEFVFLIQFILGIVPHRFFIRSWNFKSSIEVLQIKEEILGGIWIQFFKHNRIHIPSITKEAPKLIELPHVKLEIEEIVETHVEKKISNVDSCDNMNEKSS</sequence>
<dbReference type="EMBL" id="CM044705">
    <property type="protein sequence ID" value="KAI5663881.1"/>
    <property type="molecule type" value="Genomic_DNA"/>
</dbReference>
<organism evidence="1 2">
    <name type="scientific">Catharanthus roseus</name>
    <name type="common">Madagascar periwinkle</name>
    <name type="synonym">Vinca rosea</name>
    <dbReference type="NCBI Taxonomy" id="4058"/>
    <lineage>
        <taxon>Eukaryota</taxon>
        <taxon>Viridiplantae</taxon>
        <taxon>Streptophyta</taxon>
        <taxon>Embryophyta</taxon>
        <taxon>Tracheophyta</taxon>
        <taxon>Spermatophyta</taxon>
        <taxon>Magnoliopsida</taxon>
        <taxon>eudicotyledons</taxon>
        <taxon>Gunneridae</taxon>
        <taxon>Pentapetalae</taxon>
        <taxon>asterids</taxon>
        <taxon>lamiids</taxon>
        <taxon>Gentianales</taxon>
        <taxon>Apocynaceae</taxon>
        <taxon>Rauvolfioideae</taxon>
        <taxon>Vinceae</taxon>
        <taxon>Catharanthinae</taxon>
        <taxon>Catharanthus</taxon>
    </lineage>
</organism>
<dbReference type="Proteomes" id="UP001060085">
    <property type="component" value="Linkage Group LG05"/>
</dbReference>
<name>A0ACC0AT22_CATRO</name>
<proteinExistence type="predicted"/>
<accession>A0ACC0AT22</accession>
<keyword evidence="2" id="KW-1185">Reference proteome</keyword>
<protein>
    <submittedName>
        <fullName evidence="1">Uncharacterized protein</fullName>
    </submittedName>
</protein>
<evidence type="ECO:0000313" key="1">
    <source>
        <dbReference type="EMBL" id="KAI5663881.1"/>
    </source>
</evidence>
<comment type="caution">
    <text evidence="1">The sequence shown here is derived from an EMBL/GenBank/DDBJ whole genome shotgun (WGS) entry which is preliminary data.</text>
</comment>
<gene>
    <name evidence="1" type="ORF">M9H77_23204</name>
</gene>